<gene>
    <name evidence="2" type="ORF">PILCRDRAFT_12947</name>
</gene>
<accession>A0A0C3EUJ1</accession>
<keyword evidence="3" id="KW-1185">Reference proteome</keyword>
<dbReference type="Proteomes" id="UP000054166">
    <property type="component" value="Unassembled WGS sequence"/>
</dbReference>
<dbReference type="EMBL" id="KN833037">
    <property type="protein sequence ID" value="KIM76175.1"/>
    <property type="molecule type" value="Genomic_DNA"/>
</dbReference>
<feature type="compositionally biased region" description="Low complexity" evidence="1">
    <location>
        <begin position="223"/>
        <end position="241"/>
    </location>
</feature>
<proteinExistence type="predicted"/>
<name>A0A0C3EUJ1_PILCF</name>
<dbReference type="AlphaFoldDB" id="A0A0C3EUJ1"/>
<reference evidence="3" key="2">
    <citation type="submission" date="2015-01" db="EMBL/GenBank/DDBJ databases">
        <title>Evolutionary Origins and Diversification of the Mycorrhizal Mutualists.</title>
        <authorList>
            <consortium name="DOE Joint Genome Institute"/>
            <consortium name="Mycorrhizal Genomics Consortium"/>
            <person name="Kohler A."/>
            <person name="Kuo A."/>
            <person name="Nagy L.G."/>
            <person name="Floudas D."/>
            <person name="Copeland A."/>
            <person name="Barry K.W."/>
            <person name="Cichocki N."/>
            <person name="Veneault-Fourrey C."/>
            <person name="LaButti K."/>
            <person name="Lindquist E.A."/>
            <person name="Lipzen A."/>
            <person name="Lundell T."/>
            <person name="Morin E."/>
            <person name="Murat C."/>
            <person name="Riley R."/>
            <person name="Ohm R."/>
            <person name="Sun H."/>
            <person name="Tunlid A."/>
            <person name="Henrissat B."/>
            <person name="Grigoriev I.V."/>
            <person name="Hibbett D.S."/>
            <person name="Martin F."/>
        </authorList>
    </citation>
    <scope>NUCLEOTIDE SEQUENCE [LARGE SCALE GENOMIC DNA]</scope>
    <source>
        <strain evidence="3">F 1598</strain>
    </source>
</reference>
<evidence type="ECO:0000313" key="3">
    <source>
        <dbReference type="Proteomes" id="UP000054166"/>
    </source>
</evidence>
<sequence>MALNVSQFPTAANIPPTTLCSDSNEDDGWIYEQGKERQRDTKKRKRSLPKLFAWRGPFDSKDRTGSADREHQYQRLRANSFHSRGSQLPSNLLTQSSMGRAHTIETSTPTLPQFADRTRPKPKLPQLAIPRPTSSRSQPMLMFPPTPKIKDTSMRDTIKALGLAKKIPQAARPFPTNFIAMSSATSVLLCSVVGDDTTSTAADSKCTPASILASIHKPLPAIPTSELSSSPTSTSSCSPYSGDGISSNQANHRPPLGDSLPSGVDGHPTRETVSGVGFRRGRRLPLPPIILPTYRPPGSVLLIFPQLQNATHLQGRNMMHDHSPTFPNHAVVSNGSLVVTDSLPAVAVIGPTPAPSDEGTDNVVLRPKSQSNQRQSPEYSTHSGTSRLHYEDSLPRRQLSEPVRRVRGPRSPRLRGVEGSPQLSVPRGLKKSQKGLGFTKGVEKHSGSAKRESQNL</sequence>
<dbReference type="HOGENOM" id="CLU_602123_0_0_1"/>
<protein>
    <submittedName>
        <fullName evidence="2">Uncharacterized protein</fullName>
    </submittedName>
</protein>
<feature type="region of interest" description="Disordered" evidence="1">
    <location>
        <begin position="223"/>
        <end position="281"/>
    </location>
</feature>
<organism evidence="2 3">
    <name type="scientific">Piloderma croceum (strain F 1598)</name>
    <dbReference type="NCBI Taxonomy" id="765440"/>
    <lineage>
        <taxon>Eukaryota</taxon>
        <taxon>Fungi</taxon>
        <taxon>Dikarya</taxon>
        <taxon>Basidiomycota</taxon>
        <taxon>Agaricomycotina</taxon>
        <taxon>Agaricomycetes</taxon>
        <taxon>Agaricomycetidae</taxon>
        <taxon>Atheliales</taxon>
        <taxon>Atheliaceae</taxon>
        <taxon>Piloderma</taxon>
    </lineage>
</organism>
<feature type="region of interest" description="Disordered" evidence="1">
    <location>
        <begin position="111"/>
        <end position="151"/>
    </location>
</feature>
<dbReference type="InParanoid" id="A0A0C3EUJ1"/>
<feature type="compositionally biased region" description="Basic and acidic residues" evidence="1">
    <location>
        <begin position="388"/>
        <end position="404"/>
    </location>
</feature>
<evidence type="ECO:0000313" key="2">
    <source>
        <dbReference type="EMBL" id="KIM76175.1"/>
    </source>
</evidence>
<feature type="non-terminal residue" evidence="2">
    <location>
        <position position="456"/>
    </location>
</feature>
<reference evidence="2 3" key="1">
    <citation type="submission" date="2014-04" db="EMBL/GenBank/DDBJ databases">
        <authorList>
            <consortium name="DOE Joint Genome Institute"/>
            <person name="Kuo A."/>
            <person name="Tarkka M."/>
            <person name="Buscot F."/>
            <person name="Kohler A."/>
            <person name="Nagy L.G."/>
            <person name="Floudas D."/>
            <person name="Copeland A."/>
            <person name="Barry K.W."/>
            <person name="Cichocki N."/>
            <person name="Veneault-Fourrey C."/>
            <person name="LaButti K."/>
            <person name="Lindquist E.A."/>
            <person name="Lipzen A."/>
            <person name="Lundell T."/>
            <person name="Morin E."/>
            <person name="Murat C."/>
            <person name="Sun H."/>
            <person name="Tunlid A."/>
            <person name="Henrissat B."/>
            <person name="Grigoriev I.V."/>
            <person name="Hibbett D.S."/>
            <person name="Martin F."/>
            <person name="Nordberg H.P."/>
            <person name="Cantor M.N."/>
            <person name="Hua S.X."/>
        </authorList>
    </citation>
    <scope>NUCLEOTIDE SEQUENCE [LARGE SCALE GENOMIC DNA]</scope>
    <source>
        <strain evidence="2 3">F 1598</strain>
    </source>
</reference>
<feature type="compositionally biased region" description="Basic and acidic residues" evidence="1">
    <location>
        <begin position="441"/>
        <end position="456"/>
    </location>
</feature>
<feature type="region of interest" description="Disordered" evidence="1">
    <location>
        <begin position="349"/>
        <end position="456"/>
    </location>
</feature>
<feature type="compositionally biased region" description="Polar residues" evidence="1">
    <location>
        <begin position="368"/>
        <end position="386"/>
    </location>
</feature>
<evidence type="ECO:0000256" key="1">
    <source>
        <dbReference type="SAM" id="MobiDB-lite"/>
    </source>
</evidence>
<feature type="region of interest" description="Disordered" evidence="1">
    <location>
        <begin position="1"/>
        <end position="50"/>
    </location>
</feature>
<feature type="compositionally biased region" description="Polar residues" evidence="1">
    <location>
        <begin position="1"/>
        <end position="22"/>
    </location>
</feature>